<protein>
    <submittedName>
        <fullName evidence="1">Uncharacterized protein</fullName>
    </submittedName>
</protein>
<keyword evidence="2" id="KW-1185">Reference proteome</keyword>
<reference evidence="1" key="1">
    <citation type="submission" date="2022-04" db="EMBL/GenBank/DDBJ databases">
        <title>Jade perch genome.</title>
        <authorList>
            <person name="Chao B."/>
        </authorList>
    </citation>
    <scope>NUCLEOTIDE SEQUENCE</scope>
    <source>
        <strain evidence="1">CB-2022</strain>
    </source>
</reference>
<feature type="non-terminal residue" evidence="1">
    <location>
        <position position="57"/>
    </location>
</feature>
<comment type="caution">
    <text evidence="1">The sequence shown here is derived from an EMBL/GenBank/DDBJ whole genome shotgun (WGS) entry which is preliminary data.</text>
</comment>
<organism evidence="1 2">
    <name type="scientific">Scortum barcoo</name>
    <name type="common">barcoo grunter</name>
    <dbReference type="NCBI Taxonomy" id="214431"/>
    <lineage>
        <taxon>Eukaryota</taxon>
        <taxon>Metazoa</taxon>
        <taxon>Chordata</taxon>
        <taxon>Craniata</taxon>
        <taxon>Vertebrata</taxon>
        <taxon>Euteleostomi</taxon>
        <taxon>Actinopterygii</taxon>
        <taxon>Neopterygii</taxon>
        <taxon>Teleostei</taxon>
        <taxon>Neoteleostei</taxon>
        <taxon>Acanthomorphata</taxon>
        <taxon>Eupercaria</taxon>
        <taxon>Centrarchiformes</taxon>
        <taxon>Terapontoidei</taxon>
        <taxon>Terapontidae</taxon>
        <taxon>Scortum</taxon>
    </lineage>
</organism>
<sequence length="57" mass="6583">MRWALRAARANLSRGIREAKKQYSRRIAHCFSDSGDTQSLWQGIQTNTDYKPPLQTC</sequence>
<evidence type="ECO:0000313" key="1">
    <source>
        <dbReference type="EMBL" id="KAI3375711.1"/>
    </source>
</evidence>
<accession>A0ACB8X6Z4</accession>
<proteinExistence type="predicted"/>
<dbReference type="Proteomes" id="UP000831701">
    <property type="component" value="Chromosome 2"/>
</dbReference>
<dbReference type="EMBL" id="CM041532">
    <property type="protein sequence ID" value="KAI3375711.1"/>
    <property type="molecule type" value="Genomic_DNA"/>
</dbReference>
<name>A0ACB8X6Z4_9TELE</name>
<gene>
    <name evidence="1" type="ORF">L3Q82_004016</name>
</gene>
<evidence type="ECO:0000313" key="2">
    <source>
        <dbReference type="Proteomes" id="UP000831701"/>
    </source>
</evidence>